<comment type="caution">
    <text evidence="2">The sequence shown here is derived from an EMBL/GenBank/DDBJ whole genome shotgun (WGS) entry which is preliminary data.</text>
</comment>
<dbReference type="AlphaFoldDB" id="A0A9X8ZHY9"/>
<evidence type="ECO:0000313" key="3">
    <source>
        <dbReference type="Proteomes" id="UP000309170"/>
    </source>
</evidence>
<evidence type="ECO:0000313" key="2">
    <source>
        <dbReference type="EMBL" id="TKH11753.1"/>
    </source>
</evidence>
<sequence>MNNKMISAFWFNREKGEVMMYFRDWKPKKDINKLTDITVSNFRVSSDTVHEILQKSHKVLVICNDKGKVMGFLCYNLYLYKVAHVNYVVLDKKYRGKGILQSLLPKLVAHAREKGILAVSGLVNKNNPEALQKFKDFGFKPILTYQDDILIQSFI</sequence>
<dbReference type="RefSeq" id="WP_137023667.1">
    <property type="nucleotide sequence ID" value="NZ_SZNT01000143.1"/>
</dbReference>
<gene>
    <name evidence="2" type="ORF">FC678_11355</name>
</gene>
<dbReference type="InterPro" id="IPR000182">
    <property type="entry name" value="GNAT_dom"/>
</dbReference>
<accession>A0A9X8ZHY9</accession>
<dbReference type="GO" id="GO:0016747">
    <property type="term" value="F:acyltransferase activity, transferring groups other than amino-acyl groups"/>
    <property type="evidence" value="ECO:0007669"/>
    <property type="project" value="InterPro"/>
</dbReference>
<dbReference type="Proteomes" id="UP000309170">
    <property type="component" value="Unassembled WGS sequence"/>
</dbReference>
<dbReference type="SUPFAM" id="SSF55729">
    <property type="entry name" value="Acyl-CoA N-acyltransferases (Nat)"/>
    <property type="match status" value="1"/>
</dbReference>
<dbReference type="EMBL" id="SZNT01000143">
    <property type="protein sequence ID" value="TKH11753.1"/>
    <property type="molecule type" value="Genomic_DNA"/>
</dbReference>
<reference evidence="2 3" key="1">
    <citation type="journal article" date="2019" name="Environ. Microbiol.">
        <title>An active ?-lactamase is a part of an orchestrated cell wall stress resistance network of Bacillus subtilis and related rhizosphere species.</title>
        <authorList>
            <person name="Bucher T."/>
            <person name="Keren-Paz A."/>
            <person name="Hausser J."/>
            <person name="Olender T."/>
            <person name="Cytryn E."/>
            <person name="Kolodkin-Gal I."/>
        </authorList>
    </citation>
    <scope>NUCLEOTIDE SEQUENCE [LARGE SCALE GENOMIC DNA]</scope>
    <source>
        <strain evidence="2 3">I4</strain>
    </source>
</reference>
<dbReference type="PROSITE" id="PS51186">
    <property type="entry name" value="GNAT"/>
    <property type="match status" value="1"/>
</dbReference>
<name>A0A9X8ZHY9_9BACI</name>
<feature type="domain" description="N-acetyltransferase" evidence="1">
    <location>
        <begin position="20"/>
        <end position="155"/>
    </location>
</feature>
<dbReference type="Pfam" id="PF00583">
    <property type="entry name" value="Acetyltransf_1"/>
    <property type="match status" value="1"/>
</dbReference>
<dbReference type="Gene3D" id="3.40.630.30">
    <property type="match status" value="1"/>
</dbReference>
<proteinExistence type="predicted"/>
<dbReference type="CDD" id="cd04301">
    <property type="entry name" value="NAT_SF"/>
    <property type="match status" value="1"/>
</dbReference>
<dbReference type="InterPro" id="IPR016181">
    <property type="entry name" value="Acyl_CoA_acyltransferase"/>
</dbReference>
<protein>
    <submittedName>
        <fullName evidence="2">GNAT family N-acetyltransferase</fullName>
    </submittedName>
</protein>
<organism evidence="2 3">
    <name type="scientific">Peribacillus simplex</name>
    <dbReference type="NCBI Taxonomy" id="1478"/>
    <lineage>
        <taxon>Bacteria</taxon>
        <taxon>Bacillati</taxon>
        <taxon>Bacillota</taxon>
        <taxon>Bacilli</taxon>
        <taxon>Bacillales</taxon>
        <taxon>Bacillaceae</taxon>
        <taxon>Peribacillus</taxon>
    </lineage>
</organism>
<evidence type="ECO:0000259" key="1">
    <source>
        <dbReference type="PROSITE" id="PS51186"/>
    </source>
</evidence>